<dbReference type="SUPFAM" id="SSF53335">
    <property type="entry name" value="S-adenosyl-L-methionine-dependent methyltransferases"/>
    <property type="match status" value="1"/>
</dbReference>
<dbReference type="Pfam" id="PF13649">
    <property type="entry name" value="Methyltransf_25"/>
    <property type="match status" value="1"/>
</dbReference>
<dbReference type="AlphaFoldDB" id="A0A382NG88"/>
<organism evidence="3">
    <name type="scientific">marine metagenome</name>
    <dbReference type="NCBI Taxonomy" id="408172"/>
    <lineage>
        <taxon>unclassified sequences</taxon>
        <taxon>metagenomes</taxon>
        <taxon>ecological metagenomes</taxon>
    </lineage>
</organism>
<keyword evidence="1" id="KW-0808">Transferase</keyword>
<feature type="domain" description="Methyltransferase" evidence="2">
    <location>
        <begin position="29"/>
        <end position="125"/>
    </location>
</feature>
<protein>
    <recommendedName>
        <fullName evidence="2">Methyltransferase domain-containing protein</fullName>
    </recommendedName>
</protein>
<dbReference type="EMBL" id="UINC01100198">
    <property type="protein sequence ID" value="SVC60076.1"/>
    <property type="molecule type" value="Genomic_DNA"/>
</dbReference>
<dbReference type="CDD" id="cd02440">
    <property type="entry name" value="AdoMet_MTases"/>
    <property type="match status" value="1"/>
</dbReference>
<dbReference type="Gene3D" id="3.40.50.150">
    <property type="entry name" value="Vaccinia Virus protein VP39"/>
    <property type="match status" value="1"/>
</dbReference>
<dbReference type="Gene3D" id="2.20.130.10">
    <property type="entry name" value="CAC2371-like domains"/>
    <property type="match status" value="1"/>
</dbReference>
<reference evidence="3" key="1">
    <citation type="submission" date="2018-05" db="EMBL/GenBank/DDBJ databases">
        <authorList>
            <person name="Lanie J.A."/>
            <person name="Ng W.-L."/>
            <person name="Kazmierczak K.M."/>
            <person name="Andrzejewski T.M."/>
            <person name="Davidsen T.M."/>
            <person name="Wayne K.J."/>
            <person name="Tettelin H."/>
            <person name="Glass J.I."/>
            <person name="Rusch D."/>
            <person name="Podicherti R."/>
            <person name="Tsui H.-C.T."/>
            <person name="Winkler M.E."/>
        </authorList>
    </citation>
    <scope>NUCLEOTIDE SEQUENCE</scope>
</reference>
<dbReference type="InterPro" id="IPR029063">
    <property type="entry name" value="SAM-dependent_MTases_sf"/>
</dbReference>
<dbReference type="GO" id="GO:0016740">
    <property type="term" value="F:transferase activity"/>
    <property type="evidence" value="ECO:0007669"/>
    <property type="project" value="UniProtKB-KW"/>
</dbReference>
<gene>
    <name evidence="3" type="ORF">METZ01_LOCUS312930</name>
</gene>
<proteinExistence type="predicted"/>
<accession>A0A382NG88</accession>
<dbReference type="PANTHER" id="PTHR43861">
    <property type="entry name" value="TRANS-ACONITATE 2-METHYLTRANSFERASE-RELATED"/>
    <property type="match status" value="1"/>
</dbReference>
<name>A0A382NG88_9ZZZZ</name>
<evidence type="ECO:0000259" key="2">
    <source>
        <dbReference type="Pfam" id="PF13649"/>
    </source>
</evidence>
<evidence type="ECO:0000313" key="3">
    <source>
        <dbReference type="EMBL" id="SVC60076.1"/>
    </source>
</evidence>
<sequence>MLYEDKNYESEVEYVKTKLLKQKQNVKTILEFGSGTGRHARLLAQKGFEVYCIEKSQTMIDKAHSEINRLNHQSVHLEQGDLRKVRIGKTFDAVIALFHVLSYQTSNLDAQAMFETAAIHLDTGGLFLFDCWYGPAVLTDRPETRVKTAEDNTVEVIRIAKPVMFPNKNIVEVHYKLLAIEKSSANLQQINEVHPMRYFFLPEIELMLESSKFKLISTENWLDSEKLGFSTWNSTFIAEKQ</sequence>
<dbReference type="InterPro" id="IPR041698">
    <property type="entry name" value="Methyltransf_25"/>
</dbReference>
<evidence type="ECO:0000256" key="1">
    <source>
        <dbReference type="ARBA" id="ARBA00022679"/>
    </source>
</evidence>